<feature type="region of interest" description="Disordered" evidence="1">
    <location>
        <begin position="23"/>
        <end position="48"/>
    </location>
</feature>
<dbReference type="HOGENOM" id="CLU_200644_0_0_1"/>
<reference evidence="2" key="4">
    <citation type="submission" date="2025-09" db="UniProtKB">
        <authorList>
            <consortium name="Ensembl"/>
        </authorList>
    </citation>
    <scope>IDENTIFICATION</scope>
    <source>
        <strain evidence="2">C57BL/6J</strain>
    </source>
</reference>
<evidence type="ECO:0000313" key="4">
    <source>
        <dbReference type="Proteomes" id="UP000000589"/>
    </source>
</evidence>
<evidence type="ECO:0000256" key="1">
    <source>
        <dbReference type="SAM" id="MobiDB-lite"/>
    </source>
</evidence>
<evidence type="ECO:0000313" key="3">
    <source>
        <dbReference type="MGI" id="MGI:1922075"/>
    </source>
</evidence>
<protein>
    <submittedName>
        <fullName evidence="2">SUMO/sentrin specific peptidase 6</fullName>
    </submittedName>
</protein>
<dbReference type="ExpressionAtlas" id="H3BKI2">
    <property type="expression patterns" value="baseline and differential"/>
</dbReference>
<dbReference type="VEuPathDB" id="HostDB:ENSMUSG00000034252"/>
<keyword evidence="5" id="KW-1267">Proteomics identification</keyword>
<organism evidence="2 4">
    <name type="scientific">Mus musculus</name>
    <name type="common">Mouse</name>
    <dbReference type="NCBI Taxonomy" id="10090"/>
    <lineage>
        <taxon>Eukaryota</taxon>
        <taxon>Metazoa</taxon>
        <taxon>Chordata</taxon>
        <taxon>Craniata</taxon>
        <taxon>Vertebrata</taxon>
        <taxon>Euteleostomi</taxon>
        <taxon>Mammalia</taxon>
        <taxon>Eutheria</taxon>
        <taxon>Euarchontoglires</taxon>
        <taxon>Glires</taxon>
        <taxon>Rodentia</taxon>
        <taxon>Myomorpha</taxon>
        <taxon>Muroidea</taxon>
        <taxon>Muridae</taxon>
        <taxon>Murinae</taxon>
        <taxon>Mus</taxon>
        <taxon>Mus</taxon>
    </lineage>
</organism>
<dbReference type="Ensembl" id="ENSMUST00000175999.8">
    <property type="protein sequence ID" value="ENSMUSP00000135401.2"/>
    <property type="gene ID" value="ENSMUSG00000034252.15"/>
</dbReference>
<dbReference type="Proteomes" id="UP000000589">
    <property type="component" value="Chromosome 9"/>
</dbReference>
<reference evidence="2 4" key="1">
    <citation type="journal article" date="2009" name="PLoS Biol.">
        <title>Lineage-specific biology revealed by a finished genome assembly of the mouse.</title>
        <authorList>
            <consortium name="Mouse Genome Sequencing Consortium"/>
            <person name="Church D.M."/>
            <person name="Goodstadt L."/>
            <person name="Hillier L.W."/>
            <person name="Zody M.C."/>
            <person name="Goldstein S."/>
            <person name="She X."/>
            <person name="Bult C.J."/>
            <person name="Agarwala R."/>
            <person name="Cherry J.L."/>
            <person name="DiCuccio M."/>
            <person name="Hlavina W."/>
            <person name="Kapustin Y."/>
            <person name="Meric P."/>
            <person name="Maglott D."/>
            <person name="Birtle Z."/>
            <person name="Marques A.C."/>
            <person name="Graves T."/>
            <person name="Zhou S."/>
            <person name="Teague B."/>
            <person name="Potamousis K."/>
            <person name="Churas C."/>
            <person name="Place M."/>
            <person name="Herschleb J."/>
            <person name="Runnheim R."/>
            <person name="Forrest D."/>
            <person name="Amos-Landgraf J."/>
            <person name="Schwartz D.C."/>
            <person name="Cheng Z."/>
            <person name="Lindblad-Toh K."/>
            <person name="Eichler E.E."/>
            <person name="Ponting C.P."/>
        </authorList>
    </citation>
    <scope>NUCLEOTIDE SEQUENCE [LARGE SCALE GENOMIC DNA]</scope>
    <source>
        <strain evidence="2 4">C57BL/6J</strain>
    </source>
</reference>
<proteinExistence type="evidence at protein level"/>
<accession>H3BKI2</accession>
<dbReference type="GeneTree" id="ENSGT00940000155724"/>
<evidence type="ECO:0007829" key="5">
    <source>
        <dbReference type="ProteomicsDB" id="H3BKI2"/>
    </source>
</evidence>
<feature type="compositionally biased region" description="Acidic residues" evidence="1">
    <location>
        <begin position="37"/>
        <end position="48"/>
    </location>
</feature>
<name>H3BKI2_MOUSE</name>
<dbReference type="Bgee" id="ENSMUSG00000034252">
    <property type="expression patterns" value="Expressed in undifferentiated genital tubercle and 261 other cell types or tissues"/>
</dbReference>
<sequence length="48" mass="5119">MAAGKSGGSAGALFLKALDRSESKRDGGFKNNWSFDHEEESEGDADKD</sequence>
<dbReference type="ProteomicsDB" id="372183"/>
<reference evidence="2" key="3">
    <citation type="submission" date="2025-08" db="UniProtKB">
        <authorList>
            <consortium name="Ensembl"/>
        </authorList>
    </citation>
    <scope>IDENTIFICATION</scope>
    <source>
        <strain evidence="2">C57BL/6J</strain>
    </source>
</reference>
<dbReference type="AGR" id="MGI:1922075"/>
<dbReference type="AlphaFoldDB" id="H3BKI2"/>
<dbReference type="OMA" id="HYHESAA"/>
<gene>
    <name evidence="2 3" type="primary">Senp6</name>
</gene>
<keyword evidence="4" id="KW-1185">Reference proteome</keyword>
<dbReference type="MGI" id="MGI:1922075">
    <property type="gene designation" value="Senp6"/>
</dbReference>
<evidence type="ECO:0000313" key="2">
    <source>
        <dbReference type="Ensembl" id="ENSMUSP00000135401.2"/>
    </source>
</evidence>
<dbReference type="Antibodypedia" id="7742">
    <property type="antibodies" value="408 antibodies from 30 providers"/>
</dbReference>
<reference evidence="2 4" key="2">
    <citation type="journal article" date="2011" name="PLoS Biol.">
        <title>Modernizing reference genome assemblies.</title>
        <authorList>
            <person name="Church D.M."/>
            <person name="Schneider V.A."/>
            <person name="Graves T."/>
            <person name="Auger K."/>
            <person name="Cunningham F."/>
            <person name="Bouk N."/>
            <person name="Chen H.C."/>
            <person name="Agarwala R."/>
            <person name="McLaren W.M."/>
            <person name="Ritchie G.R."/>
            <person name="Albracht D."/>
            <person name="Kremitzki M."/>
            <person name="Rock S."/>
            <person name="Kotkiewicz H."/>
            <person name="Kremitzki C."/>
            <person name="Wollam A."/>
            <person name="Trani L."/>
            <person name="Fulton L."/>
            <person name="Fulton R."/>
            <person name="Matthews L."/>
            <person name="Whitehead S."/>
            <person name="Chow W."/>
            <person name="Torrance J."/>
            <person name="Dunn M."/>
            <person name="Harden G."/>
            <person name="Threadgold G."/>
            <person name="Wood J."/>
            <person name="Collins J."/>
            <person name="Heath P."/>
            <person name="Griffiths G."/>
            <person name="Pelan S."/>
            <person name="Grafham D."/>
            <person name="Eichler E.E."/>
            <person name="Weinstock G."/>
            <person name="Mardis E.R."/>
            <person name="Wilson R.K."/>
            <person name="Howe K."/>
            <person name="Flicek P."/>
            <person name="Hubbard T."/>
        </authorList>
    </citation>
    <scope>NUCLEOTIDE SEQUENCE [LARGE SCALE GENOMIC DNA]</scope>
    <source>
        <strain evidence="2 4">C57BL/6J</strain>
    </source>
</reference>